<comment type="caution">
    <text evidence="2">The sequence shown here is derived from an EMBL/GenBank/DDBJ whole genome shotgun (WGS) entry which is preliminary data.</text>
</comment>
<keyword evidence="1" id="KW-1133">Transmembrane helix</keyword>
<dbReference type="OrthoDB" id="3463714at2"/>
<feature type="transmembrane region" description="Helical" evidence="1">
    <location>
        <begin position="181"/>
        <end position="206"/>
    </location>
</feature>
<feature type="transmembrane region" description="Helical" evidence="1">
    <location>
        <begin position="100"/>
        <end position="120"/>
    </location>
</feature>
<sequence>MAATEPPEASPPAARFPLLARAWPVATGVLLAALLVAWERRPFRAFDTYFHLRFGEHFRHDWSIGHPGQPSTGSSHDWVPTQWLAQVLLSWTFDVAGRTGLVLVFAALVTALAAALYLLLRRRAGPGTAVLLTAVVLVGLLPSLSLRPQVLSYLLFVAVLAAWDRARRTGSAPWLLVPLAWLWATCHGMWILGVGTSALLAVLVIVERRPERRRAALLLTVPVGMLAATLVTPVGPRLFSAVVLVNSRAEYFAEWGVPELLTVGSAPVALLLALAVLVMVRAAAAAPYDAGLLALGGVFAVYSGRTVPLAAIALALVVATYRGHRRAPAPLRRPELAAVLALGVVVLALAPFQTVVQDPADEVRPFRGALDALPDSSLVVTDWRTGGVLLWTHPELDVPLHGYGDVYTDAELEDYADLAALRPGWDTTLARLDPDAALMASDDRLTYALERDGWTVEQRSRDLVLLAPPVS</sequence>
<dbReference type="AlphaFoldDB" id="A0A5C4WA74"/>
<evidence type="ECO:0000313" key="3">
    <source>
        <dbReference type="Proteomes" id="UP000313231"/>
    </source>
</evidence>
<keyword evidence="3" id="KW-1185">Reference proteome</keyword>
<feature type="transmembrane region" description="Helical" evidence="1">
    <location>
        <begin position="215"/>
        <end position="235"/>
    </location>
</feature>
<keyword evidence="1" id="KW-0812">Transmembrane</keyword>
<dbReference type="RefSeq" id="WP_139621661.1">
    <property type="nucleotide sequence ID" value="NZ_VDMP01000017.1"/>
</dbReference>
<evidence type="ECO:0000256" key="1">
    <source>
        <dbReference type="SAM" id="Phobius"/>
    </source>
</evidence>
<dbReference type="Proteomes" id="UP000313231">
    <property type="component" value="Unassembled WGS sequence"/>
</dbReference>
<feature type="transmembrane region" description="Helical" evidence="1">
    <location>
        <begin position="255"/>
        <end position="278"/>
    </location>
</feature>
<dbReference type="EMBL" id="VDMP01000017">
    <property type="protein sequence ID" value="TNM45081.1"/>
    <property type="molecule type" value="Genomic_DNA"/>
</dbReference>
<name>A0A5C4WA74_9ACTN</name>
<protein>
    <recommendedName>
        <fullName evidence="4">Glycosyltransferase RgtA/B/C/D-like domain-containing protein</fullName>
    </recommendedName>
</protein>
<reference evidence="2 3" key="1">
    <citation type="journal article" date="2016" name="Int. J. Syst. Evol. Microbiol.">
        <title>Nocardioides albidus sp. nov., an actinobacterium isolated from garden soil.</title>
        <authorList>
            <person name="Singh H."/>
            <person name="Du J."/>
            <person name="Trinh H."/>
            <person name="Won K."/>
            <person name="Yang J.E."/>
            <person name="Yin C."/>
            <person name="Kook M."/>
            <person name="Yi T.H."/>
        </authorList>
    </citation>
    <scope>NUCLEOTIDE SEQUENCE [LARGE SCALE GENOMIC DNA]</scope>
    <source>
        <strain evidence="2 3">CCTCC AB 2015297</strain>
    </source>
</reference>
<feature type="transmembrane region" description="Helical" evidence="1">
    <location>
        <begin position="336"/>
        <end position="356"/>
    </location>
</feature>
<evidence type="ECO:0008006" key="4">
    <source>
        <dbReference type="Google" id="ProtNLM"/>
    </source>
</evidence>
<feature type="transmembrane region" description="Helical" evidence="1">
    <location>
        <begin position="126"/>
        <end position="143"/>
    </location>
</feature>
<accession>A0A5C4WA74</accession>
<proteinExistence type="predicted"/>
<feature type="transmembrane region" description="Helical" evidence="1">
    <location>
        <begin position="20"/>
        <end position="38"/>
    </location>
</feature>
<organism evidence="2 3">
    <name type="scientific">Nocardioides albidus</name>
    <dbReference type="NCBI Taxonomy" id="1517589"/>
    <lineage>
        <taxon>Bacteria</taxon>
        <taxon>Bacillati</taxon>
        <taxon>Actinomycetota</taxon>
        <taxon>Actinomycetes</taxon>
        <taxon>Propionibacteriales</taxon>
        <taxon>Nocardioidaceae</taxon>
        <taxon>Nocardioides</taxon>
    </lineage>
</organism>
<evidence type="ECO:0000313" key="2">
    <source>
        <dbReference type="EMBL" id="TNM45081.1"/>
    </source>
</evidence>
<gene>
    <name evidence="2" type="ORF">FHP29_04520</name>
</gene>
<keyword evidence="1" id="KW-0472">Membrane</keyword>